<feature type="domain" description="Methyltransferase" evidence="2">
    <location>
        <begin position="85"/>
        <end position="186"/>
    </location>
</feature>
<dbReference type="SUPFAM" id="SSF53335">
    <property type="entry name" value="S-adenosyl-L-methionine-dependent methyltransferases"/>
    <property type="match status" value="1"/>
</dbReference>
<evidence type="ECO:0000313" key="4">
    <source>
        <dbReference type="Proteomes" id="UP000247609"/>
    </source>
</evidence>
<keyword evidence="3" id="KW-0808">Transferase</keyword>
<accession>A0A318QHA8</accession>
<evidence type="ECO:0000256" key="1">
    <source>
        <dbReference type="SAM" id="MobiDB-lite"/>
    </source>
</evidence>
<dbReference type="PANTHER" id="PTHR43861:SF1">
    <property type="entry name" value="TRANS-ACONITATE 2-METHYLTRANSFERASE"/>
    <property type="match status" value="1"/>
</dbReference>
<dbReference type="AlphaFoldDB" id="A0A318QHA8"/>
<dbReference type="GO" id="GO:0032259">
    <property type="term" value="P:methylation"/>
    <property type="evidence" value="ECO:0007669"/>
    <property type="project" value="UniProtKB-KW"/>
</dbReference>
<keyword evidence="3" id="KW-0489">Methyltransferase</keyword>
<dbReference type="Pfam" id="PF13847">
    <property type="entry name" value="Methyltransf_31"/>
    <property type="match status" value="1"/>
</dbReference>
<dbReference type="EMBL" id="NOXG01000002">
    <property type="protein sequence ID" value="PYD76702.1"/>
    <property type="molecule type" value="Genomic_DNA"/>
</dbReference>
<dbReference type="InterPro" id="IPR025714">
    <property type="entry name" value="Methyltranfer_dom"/>
</dbReference>
<protein>
    <submittedName>
        <fullName evidence="3">Methyltransferase</fullName>
    </submittedName>
</protein>
<dbReference type="CDD" id="cd02440">
    <property type="entry name" value="AdoMet_MTases"/>
    <property type="match status" value="1"/>
</dbReference>
<reference evidence="3 4" key="1">
    <citation type="submission" date="2017-07" db="EMBL/GenBank/DDBJ databases">
        <title>A draft genome sequence of Komagataeibacter sp. T5K1.</title>
        <authorList>
            <person name="Skraban J."/>
            <person name="Cleenwerck I."/>
            <person name="Vandamme P."/>
            <person name="Trcek J."/>
        </authorList>
    </citation>
    <scope>NUCLEOTIDE SEQUENCE [LARGE SCALE GENOMIC DNA]</scope>
    <source>
        <strain evidence="3 4">T5K1</strain>
    </source>
</reference>
<name>A0A318QHA8_9PROT</name>
<evidence type="ECO:0000313" key="3">
    <source>
        <dbReference type="EMBL" id="PYD76702.1"/>
    </source>
</evidence>
<sequence>MPPPRHGSVASSCRAEGPMETTGSGVGGDARDGGLAAQYEAYPYPERDPREEKKRLLIGSPSHLREIDYWVFGATRPRSRPLRALVAGCGTGDGAIMLATHMSREGRPGEVVCVDRSEHALRIARERAQMRGLENIRFITGDLTRLDTLDLGVFDYIDCCGVLHHLPDPDAALSGLTAMLAPDGGMGLMVYAPYGRTGVYMLQDALARLAPLDDPPARRLDVARRVMRHLPATAWLRQNANFGDHLTGGDAGLYDLLLNPRDRAYDVTALFGLLDRAGLSVACLMEPLRYDPALLLADPRLRARIRDLPERQRAAVAEDVAGNMATHVVYVTRAGAAVRRADPMAPDSVPVMREIPGAELAKQITPDDRLPFAFGTLVVPVAVPPQTRGFLPLIDGERTVADLAAIMEPRGISAARFATIWRTMFTTLSGLNRVLLRAPR</sequence>
<comment type="caution">
    <text evidence="3">The sequence shown here is derived from an EMBL/GenBank/DDBJ whole genome shotgun (WGS) entry which is preliminary data.</text>
</comment>
<organism evidence="3 4">
    <name type="scientific">Novacetimonas pomaceti</name>
    <dbReference type="NCBI Taxonomy" id="2021998"/>
    <lineage>
        <taxon>Bacteria</taxon>
        <taxon>Pseudomonadati</taxon>
        <taxon>Pseudomonadota</taxon>
        <taxon>Alphaproteobacteria</taxon>
        <taxon>Acetobacterales</taxon>
        <taxon>Acetobacteraceae</taxon>
        <taxon>Novacetimonas</taxon>
    </lineage>
</organism>
<dbReference type="Proteomes" id="UP000247609">
    <property type="component" value="Unassembled WGS sequence"/>
</dbReference>
<evidence type="ECO:0000259" key="2">
    <source>
        <dbReference type="Pfam" id="PF13847"/>
    </source>
</evidence>
<dbReference type="Gene3D" id="3.40.50.150">
    <property type="entry name" value="Vaccinia Virus protein VP39"/>
    <property type="match status" value="1"/>
</dbReference>
<feature type="region of interest" description="Disordered" evidence="1">
    <location>
        <begin position="1"/>
        <end position="33"/>
    </location>
</feature>
<dbReference type="InterPro" id="IPR029063">
    <property type="entry name" value="SAM-dependent_MTases_sf"/>
</dbReference>
<dbReference type="PANTHER" id="PTHR43861">
    <property type="entry name" value="TRANS-ACONITATE 2-METHYLTRANSFERASE-RELATED"/>
    <property type="match status" value="1"/>
</dbReference>
<dbReference type="GO" id="GO:0008168">
    <property type="term" value="F:methyltransferase activity"/>
    <property type="evidence" value="ECO:0007669"/>
    <property type="project" value="UniProtKB-KW"/>
</dbReference>
<proteinExistence type="predicted"/>
<gene>
    <name evidence="3" type="ORF">CFR71_04180</name>
</gene>